<dbReference type="InterPro" id="IPR003653">
    <property type="entry name" value="Peptidase_C48_C"/>
</dbReference>
<organism evidence="5 6">
    <name type="scientific">Castilleja foliolosa</name>
    <dbReference type="NCBI Taxonomy" id="1961234"/>
    <lineage>
        <taxon>Eukaryota</taxon>
        <taxon>Viridiplantae</taxon>
        <taxon>Streptophyta</taxon>
        <taxon>Embryophyta</taxon>
        <taxon>Tracheophyta</taxon>
        <taxon>Spermatophyta</taxon>
        <taxon>Magnoliopsida</taxon>
        <taxon>eudicotyledons</taxon>
        <taxon>Gunneridae</taxon>
        <taxon>Pentapetalae</taxon>
        <taxon>asterids</taxon>
        <taxon>lamiids</taxon>
        <taxon>Lamiales</taxon>
        <taxon>Orobanchaceae</taxon>
        <taxon>Pedicularideae</taxon>
        <taxon>Castillejinae</taxon>
        <taxon>Castilleja</taxon>
    </lineage>
</organism>
<reference evidence="6" key="1">
    <citation type="journal article" date="2024" name="IScience">
        <title>Strigolactones Initiate the Formation of Haustorium-like Structures in Castilleja.</title>
        <authorList>
            <person name="Buerger M."/>
            <person name="Peterson D."/>
            <person name="Chory J."/>
        </authorList>
    </citation>
    <scope>NUCLEOTIDE SEQUENCE [LARGE SCALE GENOMIC DNA]</scope>
</reference>
<protein>
    <recommendedName>
        <fullName evidence="4">Ubiquitin-like protease family profile domain-containing protein</fullName>
    </recommendedName>
</protein>
<evidence type="ECO:0000256" key="1">
    <source>
        <dbReference type="ARBA" id="ARBA00005234"/>
    </source>
</evidence>
<evidence type="ECO:0000259" key="4">
    <source>
        <dbReference type="Pfam" id="PF02902"/>
    </source>
</evidence>
<dbReference type="InterPro" id="IPR038765">
    <property type="entry name" value="Papain-like_cys_pep_sf"/>
</dbReference>
<gene>
    <name evidence="5" type="ORF">CASFOL_028437</name>
</gene>
<accession>A0ABD3CBW7</accession>
<evidence type="ECO:0000256" key="3">
    <source>
        <dbReference type="ARBA" id="ARBA00022801"/>
    </source>
</evidence>
<evidence type="ECO:0000313" key="6">
    <source>
        <dbReference type="Proteomes" id="UP001632038"/>
    </source>
</evidence>
<dbReference type="AlphaFoldDB" id="A0ABD3CBW7"/>
<comment type="similarity">
    <text evidence="1">Belongs to the peptidase C48 family.</text>
</comment>
<sequence>MASLTNEDKRVNRYEGTMCLRRIAPALLQVTGFYDQRKDLKPVKREWDLHFADKDQCFLQTDGVSCGPFSCKMMEVLVIRRALPNITEENKKFIRRGIAERIFNFSKPAPKS</sequence>
<dbReference type="GO" id="GO:0008233">
    <property type="term" value="F:peptidase activity"/>
    <property type="evidence" value="ECO:0007669"/>
    <property type="project" value="UniProtKB-KW"/>
</dbReference>
<dbReference type="EMBL" id="JAVIJP010000039">
    <property type="protein sequence ID" value="KAL3627074.1"/>
    <property type="molecule type" value="Genomic_DNA"/>
</dbReference>
<keyword evidence="3" id="KW-0378">Hydrolase</keyword>
<dbReference type="SUPFAM" id="SSF54001">
    <property type="entry name" value="Cysteine proteinases"/>
    <property type="match status" value="1"/>
</dbReference>
<comment type="caution">
    <text evidence="5">The sequence shown here is derived from an EMBL/GenBank/DDBJ whole genome shotgun (WGS) entry which is preliminary data.</text>
</comment>
<dbReference type="Pfam" id="PF02902">
    <property type="entry name" value="Peptidase_C48"/>
    <property type="match status" value="1"/>
</dbReference>
<keyword evidence="6" id="KW-1185">Reference proteome</keyword>
<dbReference type="GO" id="GO:0006508">
    <property type="term" value="P:proteolysis"/>
    <property type="evidence" value="ECO:0007669"/>
    <property type="project" value="UniProtKB-KW"/>
</dbReference>
<feature type="domain" description="Ubiquitin-like protease family profile" evidence="4">
    <location>
        <begin position="18"/>
        <end position="103"/>
    </location>
</feature>
<evidence type="ECO:0000313" key="5">
    <source>
        <dbReference type="EMBL" id="KAL3627074.1"/>
    </source>
</evidence>
<dbReference type="Proteomes" id="UP001632038">
    <property type="component" value="Unassembled WGS sequence"/>
</dbReference>
<keyword evidence="2" id="KW-0645">Protease</keyword>
<evidence type="ECO:0000256" key="2">
    <source>
        <dbReference type="ARBA" id="ARBA00022670"/>
    </source>
</evidence>
<dbReference type="Gene3D" id="3.40.395.10">
    <property type="entry name" value="Adenoviral Proteinase, Chain A"/>
    <property type="match status" value="1"/>
</dbReference>
<name>A0ABD3CBW7_9LAMI</name>
<proteinExistence type="inferred from homology"/>